<comment type="cofactor">
    <cofactor evidence="1">
        <name>Mg(2+)</name>
        <dbReference type="ChEBI" id="CHEBI:18420"/>
    </cofactor>
</comment>
<accession>A0A933ICX5</accession>
<name>A0A933ICX5_UNCT6</name>
<keyword evidence="2" id="KW-0479">Metal-binding</keyword>
<reference evidence="5" key="1">
    <citation type="submission" date="2020-07" db="EMBL/GenBank/DDBJ databases">
        <title>Huge and variable diversity of episymbiotic CPR bacteria and DPANN archaea in groundwater ecosystems.</title>
        <authorList>
            <person name="He C.Y."/>
            <person name="Keren R."/>
            <person name="Whittaker M."/>
            <person name="Farag I.F."/>
            <person name="Doudna J."/>
            <person name="Cate J.H.D."/>
            <person name="Banfield J.F."/>
        </authorList>
    </citation>
    <scope>NUCLEOTIDE SEQUENCE</scope>
    <source>
        <strain evidence="5">NC_groundwater_1520_Pr4_B-0.1um_53_5</strain>
    </source>
</reference>
<dbReference type="InterPro" id="IPR036412">
    <property type="entry name" value="HAD-like_sf"/>
</dbReference>
<dbReference type="EMBL" id="JACQXR010000035">
    <property type="protein sequence ID" value="MBI4726173.1"/>
    <property type="molecule type" value="Genomic_DNA"/>
</dbReference>
<evidence type="ECO:0000313" key="5">
    <source>
        <dbReference type="EMBL" id="MBI4726173.1"/>
    </source>
</evidence>
<dbReference type="InterPro" id="IPR006439">
    <property type="entry name" value="HAD-SF_hydro_IA"/>
</dbReference>
<proteinExistence type="predicted"/>
<sequence length="245" mass="28109">MYQAITFDLWQTLIADTPSIDKKRTRYRILQIRKVLAGEDIQVSVIELSQAHQEVWEQCQIKWKKARDISFEDQITLFLNLVRPGLAKKLKSGALKEIEKSYAQAVLLYSPRTIKGADQTLRELRADGYRMGLICNTGRTPGFVLRKLLSRFRLLKYFDVALFSDETIIRKPDPRIFRLALKVLNCPPSRALHVGDDLKNDVRGALRSGMEVLWIEQPEQRASAKIKRIKSVAGLPRHLNKKPGS</sequence>
<dbReference type="AlphaFoldDB" id="A0A933ICX5"/>
<dbReference type="Gene3D" id="1.10.150.400">
    <property type="match status" value="1"/>
</dbReference>
<protein>
    <submittedName>
        <fullName evidence="5">HAD family hydrolase</fullName>
    </submittedName>
</protein>
<dbReference type="SFLD" id="SFLDS00003">
    <property type="entry name" value="Haloacid_Dehalogenase"/>
    <property type="match status" value="1"/>
</dbReference>
<evidence type="ECO:0000256" key="2">
    <source>
        <dbReference type="ARBA" id="ARBA00022723"/>
    </source>
</evidence>
<organism evidence="5 6">
    <name type="scientific">candidate division TA06 bacterium</name>
    <dbReference type="NCBI Taxonomy" id="2250710"/>
    <lineage>
        <taxon>Bacteria</taxon>
        <taxon>Bacteria division TA06</taxon>
    </lineage>
</organism>
<dbReference type="SFLD" id="SFLDG01129">
    <property type="entry name" value="C1.5:_HAD__Beta-PGM__Phosphata"/>
    <property type="match status" value="1"/>
</dbReference>
<evidence type="ECO:0000256" key="3">
    <source>
        <dbReference type="ARBA" id="ARBA00022801"/>
    </source>
</evidence>
<keyword evidence="3 5" id="KW-0378">Hydrolase</keyword>
<dbReference type="NCBIfam" id="TIGR01549">
    <property type="entry name" value="HAD-SF-IA-v1"/>
    <property type="match status" value="1"/>
</dbReference>
<dbReference type="GO" id="GO:0046872">
    <property type="term" value="F:metal ion binding"/>
    <property type="evidence" value="ECO:0007669"/>
    <property type="project" value="UniProtKB-KW"/>
</dbReference>
<dbReference type="GO" id="GO:0016791">
    <property type="term" value="F:phosphatase activity"/>
    <property type="evidence" value="ECO:0007669"/>
    <property type="project" value="TreeGrafter"/>
</dbReference>
<dbReference type="PANTHER" id="PTHR46470">
    <property type="entry name" value="N-ACYLNEURAMINATE-9-PHOSPHATASE"/>
    <property type="match status" value="1"/>
</dbReference>
<dbReference type="NCBIfam" id="TIGR01509">
    <property type="entry name" value="HAD-SF-IA-v3"/>
    <property type="match status" value="1"/>
</dbReference>
<dbReference type="PRINTS" id="PR00413">
    <property type="entry name" value="HADHALOGNASE"/>
</dbReference>
<evidence type="ECO:0000256" key="1">
    <source>
        <dbReference type="ARBA" id="ARBA00001946"/>
    </source>
</evidence>
<dbReference type="GO" id="GO:0044281">
    <property type="term" value="P:small molecule metabolic process"/>
    <property type="evidence" value="ECO:0007669"/>
    <property type="project" value="UniProtKB-ARBA"/>
</dbReference>
<dbReference type="SUPFAM" id="SSF56784">
    <property type="entry name" value="HAD-like"/>
    <property type="match status" value="1"/>
</dbReference>
<evidence type="ECO:0000313" key="6">
    <source>
        <dbReference type="Proteomes" id="UP000736328"/>
    </source>
</evidence>
<gene>
    <name evidence="5" type="ORF">HY768_02940</name>
</gene>
<dbReference type="InterPro" id="IPR023214">
    <property type="entry name" value="HAD_sf"/>
</dbReference>
<dbReference type="PANTHER" id="PTHR46470:SF2">
    <property type="entry name" value="GLYCERALDEHYDE 3-PHOSPHATE PHOSPHATASE"/>
    <property type="match status" value="1"/>
</dbReference>
<evidence type="ECO:0000256" key="4">
    <source>
        <dbReference type="ARBA" id="ARBA00022842"/>
    </source>
</evidence>
<keyword evidence="4" id="KW-0460">Magnesium</keyword>
<dbReference type="Pfam" id="PF00702">
    <property type="entry name" value="Hydrolase"/>
    <property type="match status" value="1"/>
</dbReference>
<dbReference type="Proteomes" id="UP000736328">
    <property type="component" value="Unassembled WGS sequence"/>
</dbReference>
<comment type="caution">
    <text evidence="5">The sequence shown here is derived from an EMBL/GenBank/DDBJ whole genome shotgun (WGS) entry which is preliminary data.</text>
</comment>
<dbReference type="Gene3D" id="3.40.50.1000">
    <property type="entry name" value="HAD superfamily/HAD-like"/>
    <property type="match status" value="1"/>
</dbReference>
<dbReference type="InterPro" id="IPR051400">
    <property type="entry name" value="HAD-like_hydrolase"/>
</dbReference>